<evidence type="ECO:0000313" key="4">
    <source>
        <dbReference type="Proteomes" id="UP000262583"/>
    </source>
</evidence>
<dbReference type="AlphaFoldDB" id="A0A2Z4Y609"/>
<accession>A0A2Z4Y609</accession>
<evidence type="ECO:0000256" key="2">
    <source>
        <dbReference type="SAM" id="SignalP"/>
    </source>
</evidence>
<gene>
    <name evidence="3" type="ORF">BRCON_1355</name>
</gene>
<evidence type="ECO:0000256" key="1">
    <source>
        <dbReference type="SAM" id="MobiDB-lite"/>
    </source>
</evidence>
<proteinExistence type="predicted"/>
<keyword evidence="2" id="KW-0732">Signal</keyword>
<feature type="chain" id="PRO_5016351642" description="Secreted protein" evidence="2">
    <location>
        <begin position="22"/>
        <end position="305"/>
    </location>
</feature>
<sequence length="305" mass="33476">MKAVLRIASVLVCLGSGVLFAQVGQSDQPTTSTGPQKPPELTVVSGRFVRDDYTTIGGGVVYFIFQDRLKELPHENTMEKVRAMAETAAEVDAEGNFYLEMKPGNFAFVYDPQAKFSEEVAKPGPESMEKLRKRTKEQLDAVVKAIVENAKKGLPIRDGKIGDCYIIENRFVRPPISDFGIMPLGVDQSVTVQAVKENGEVVDFPVMLKLRGKNGDICEPHLPTTSSPGRFVFADLIPQRYDVFAIGVKLEPRADAPETTPTLENTAFEFDGTPLEHKVTVKLEAAEGQSDKPTASRKSVSSKRN</sequence>
<feature type="signal peptide" evidence="2">
    <location>
        <begin position="1"/>
        <end position="21"/>
    </location>
</feature>
<evidence type="ECO:0008006" key="5">
    <source>
        <dbReference type="Google" id="ProtNLM"/>
    </source>
</evidence>
<dbReference type="Proteomes" id="UP000262583">
    <property type="component" value="Chromosome"/>
</dbReference>
<feature type="region of interest" description="Disordered" evidence="1">
    <location>
        <begin position="283"/>
        <end position="305"/>
    </location>
</feature>
<reference evidence="3 4" key="1">
    <citation type="submission" date="2018-05" db="EMBL/GenBank/DDBJ databases">
        <title>A metagenomic window into the 2 km-deep terrestrial subsurface aquifer revealed taxonomically and functionally diverse microbial community comprising novel uncultured bacterial lineages.</title>
        <authorList>
            <person name="Kadnikov V.V."/>
            <person name="Mardanov A.V."/>
            <person name="Beletsky A.V."/>
            <person name="Banks D."/>
            <person name="Pimenov N.V."/>
            <person name="Frank Y.A."/>
            <person name="Karnachuk O.V."/>
            <person name="Ravin N.V."/>
        </authorList>
    </citation>
    <scope>NUCLEOTIDE SEQUENCE [LARGE SCALE GENOMIC DNA]</scope>
    <source>
        <strain evidence="3">BY</strain>
    </source>
</reference>
<evidence type="ECO:0000313" key="3">
    <source>
        <dbReference type="EMBL" id="AXA36132.1"/>
    </source>
</evidence>
<protein>
    <recommendedName>
        <fullName evidence="5">Secreted protein</fullName>
    </recommendedName>
</protein>
<dbReference type="EMBL" id="CP030759">
    <property type="protein sequence ID" value="AXA36132.1"/>
    <property type="molecule type" value="Genomic_DNA"/>
</dbReference>
<dbReference type="KEGG" id="schv:BRCON_1355"/>
<name>A0A2Z4Y609_SUMC1</name>
<organism evidence="3 4">
    <name type="scientific">Sumerlaea chitinivorans</name>
    <dbReference type="NCBI Taxonomy" id="2250252"/>
    <lineage>
        <taxon>Bacteria</taxon>
        <taxon>Candidatus Sumerlaeota</taxon>
        <taxon>Candidatus Sumerlaeia</taxon>
        <taxon>Candidatus Sumerlaeales</taxon>
        <taxon>Candidatus Sumerlaeaceae</taxon>
        <taxon>Candidatus Sumerlaea</taxon>
    </lineage>
</organism>